<name>A0A2H9ZVE5_9ASPA</name>
<dbReference type="OrthoDB" id="1917367at2759"/>
<dbReference type="Pfam" id="PF14223">
    <property type="entry name" value="Retrotran_gag_2"/>
    <property type="match status" value="1"/>
</dbReference>
<accession>A0A2H9ZVE5</accession>
<gene>
    <name evidence="1" type="ORF">AXF42_Ash017205</name>
</gene>
<proteinExistence type="predicted"/>
<reference evidence="1 2" key="1">
    <citation type="journal article" date="2017" name="Nature">
        <title>The Apostasia genome and the evolution of orchids.</title>
        <authorList>
            <person name="Zhang G.Q."/>
            <person name="Liu K.W."/>
            <person name="Li Z."/>
            <person name="Lohaus R."/>
            <person name="Hsiao Y.Y."/>
            <person name="Niu S.C."/>
            <person name="Wang J.Y."/>
            <person name="Lin Y.C."/>
            <person name="Xu Q."/>
            <person name="Chen L.J."/>
            <person name="Yoshida K."/>
            <person name="Fujiwara S."/>
            <person name="Wang Z.W."/>
            <person name="Zhang Y.Q."/>
            <person name="Mitsuda N."/>
            <person name="Wang M."/>
            <person name="Liu G.H."/>
            <person name="Pecoraro L."/>
            <person name="Huang H.X."/>
            <person name="Xiao X.J."/>
            <person name="Lin M."/>
            <person name="Wu X.Y."/>
            <person name="Wu W.L."/>
            <person name="Chen Y.Y."/>
            <person name="Chang S.B."/>
            <person name="Sakamoto S."/>
            <person name="Ohme-Takagi M."/>
            <person name="Yagi M."/>
            <person name="Zeng S.J."/>
            <person name="Shen C.Y."/>
            <person name="Yeh C.M."/>
            <person name="Luo Y.B."/>
            <person name="Tsai W.C."/>
            <person name="Van de Peer Y."/>
            <person name="Liu Z.J."/>
        </authorList>
    </citation>
    <scope>NUCLEOTIDE SEQUENCE [LARGE SCALE GENOMIC DNA]</scope>
    <source>
        <strain evidence="2">cv. Shenzhen</strain>
        <tissue evidence="1">Stem</tissue>
    </source>
</reference>
<sequence length="213" mass="24769">MIRLTLARNVAFNIVNKKTTSGLMKALCNMYKKPSASNKVYLMRRLFNLKMTEGFFVTNHINEFNITMQLSSVDINFDDKLHNVKYIPGLKHNLISIGQLDSIGYKTIFGNSSWRIVNGAMFVAKVKDSVKWESTIKDEFDSLMKNRTWELSLLSDGKKALQNKWIYRIKEEADSNKRYKVISMEKLRLCSASVGLHVIERRRCRIRDEDEDC</sequence>
<organism evidence="1 2">
    <name type="scientific">Apostasia shenzhenica</name>
    <dbReference type="NCBI Taxonomy" id="1088818"/>
    <lineage>
        <taxon>Eukaryota</taxon>
        <taxon>Viridiplantae</taxon>
        <taxon>Streptophyta</taxon>
        <taxon>Embryophyta</taxon>
        <taxon>Tracheophyta</taxon>
        <taxon>Spermatophyta</taxon>
        <taxon>Magnoliopsida</taxon>
        <taxon>Liliopsida</taxon>
        <taxon>Asparagales</taxon>
        <taxon>Orchidaceae</taxon>
        <taxon>Apostasioideae</taxon>
        <taxon>Apostasia</taxon>
    </lineage>
</organism>
<dbReference type="EMBL" id="KZ453531">
    <property type="protein sequence ID" value="PKA47260.1"/>
    <property type="molecule type" value="Genomic_DNA"/>
</dbReference>
<keyword evidence="2" id="KW-1185">Reference proteome</keyword>
<evidence type="ECO:0000313" key="2">
    <source>
        <dbReference type="Proteomes" id="UP000236161"/>
    </source>
</evidence>
<evidence type="ECO:0000313" key="1">
    <source>
        <dbReference type="EMBL" id="PKA47260.1"/>
    </source>
</evidence>
<dbReference type="AlphaFoldDB" id="A0A2H9ZVE5"/>
<protein>
    <submittedName>
        <fullName evidence="1">Retrovirus-related Pol polyprotein from transposon TNT 1-94</fullName>
    </submittedName>
</protein>
<dbReference type="Proteomes" id="UP000236161">
    <property type="component" value="Unassembled WGS sequence"/>
</dbReference>